<dbReference type="AlphaFoldDB" id="A0A067M9E1"/>
<organism evidence="2 3">
    <name type="scientific">Botryobasidium botryosum (strain FD-172 SS1)</name>
    <dbReference type="NCBI Taxonomy" id="930990"/>
    <lineage>
        <taxon>Eukaryota</taxon>
        <taxon>Fungi</taxon>
        <taxon>Dikarya</taxon>
        <taxon>Basidiomycota</taxon>
        <taxon>Agaricomycotina</taxon>
        <taxon>Agaricomycetes</taxon>
        <taxon>Cantharellales</taxon>
        <taxon>Botryobasidiaceae</taxon>
        <taxon>Botryobasidium</taxon>
    </lineage>
</organism>
<sequence>MTPTMRPSQLQQDHSSPAATPSSTSLSSHHRSFKHPLIAKVSTSGAHKAPTRSDIITIDLTAGDDEPASSQFKRKEKRRANLSPPPHK</sequence>
<name>A0A067M9E1_BOTB1</name>
<gene>
    <name evidence="2" type="ORF">BOTBODRAFT_422504</name>
</gene>
<dbReference type="Proteomes" id="UP000027195">
    <property type="component" value="Unassembled WGS sequence"/>
</dbReference>
<dbReference type="EMBL" id="KL198051">
    <property type="protein sequence ID" value="KDQ12358.1"/>
    <property type="molecule type" value="Genomic_DNA"/>
</dbReference>
<evidence type="ECO:0000313" key="3">
    <source>
        <dbReference type="Proteomes" id="UP000027195"/>
    </source>
</evidence>
<protein>
    <submittedName>
        <fullName evidence="2">Uncharacterized protein</fullName>
    </submittedName>
</protein>
<feature type="compositionally biased region" description="Basic residues" evidence="1">
    <location>
        <begin position="72"/>
        <end position="88"/>
    </location>
</feature>
<reference evidence="3" key="1">
    <citation type="journal article" date="2014" name="Proc. Natl. Acad. Sci. U.S.A.">
        <title>Extensive sampling of basidiomycete genomes demonstrates inadequacy of the white-rot/brown-rot paradigm for wood decay fungi.</title>
        <authorList>
            <person name="Riley R."/>
            <person name="Salamov A.A."/>
            <person name="Brown D.W."/>
            <person name="Nagy L.G."/>
            <person name="Floudas D."/>
            <person name="Held B.W."/>
            <person name="Levasseur A."/>
            <person name="Lombard V."/>
            <person name="Morin E."/>
            <person name="Otillar R."/>
            <person name="Lindquist E.A."/>
            <person name="Sun H."/>
            <person name="LaButti K.M."/>
            <person name="Schmutz J."/>
            <person name="Jabbour D."/>
            <person name="Luo H."/>
            <person name="Baker S.E."/>
            <person name="Pisabarro A.G."/>
            <person name="Walton J.D."/>
            <person name="Blanchette R.A."/>
            <person name="Henrissat B."/>
            <person name="Martin F."/>
            <person name="Cullen D."/>
            <person name="Hibbett D.S."/>
            <person name="Grigoriev I.V."/>
        </authorList>
    </citation>
    <scope>NUCLEOTIDE SEQUENCE [LARGE SCALE GENOMIC DNA]</scope>
    <source>
        <strain evidence="3">FD-172 SS1</strain>
    </source>
</reference>
<proteinExistence type="predicted"/>
<dbReference type="InParanoid" id="A0A067M9E1"/>
<feature type="compositionally biased region" description="Polar residues" evidence="1">
    <location>
        <begin position="1"/>
        <end position="14"/>
    </location>
</feature>
<feature type="compositionally biased region" description="Low complexity" evidence="1">
    <location>
        <begin position="15"/>
        <end position="27"/>
    </location>
</feature>
<evidence type="ECO:0000313" key="2">
    <source>
        <dbReference type="EMBL" id="KDQ12358.1"/>
    </source>
</evidence>
<accession>A0A067M9E1</accession>
<evidence type="ECO:0000256" key="1">
    <source>
        <dbReference type="SAM" id="MobiDB-lite"/>
    </source>
</evidence>
<dbReference type="HOGENOM" id="CLU_2468753_0_0_1"/>
<keyword evidence="3" id="KW-1185">Reference proteome</keyword>
<feature type="region of interest" description="Disordered" evidence="1">
    <location>
        <begin position="1"/>
        <end position="88"/>
    </location>
</feature>